<keyword evidence="1" id="KW-0175">Coiled coil</keyword>
<dbReference type="AlphaFoldDB" id="A0A1D2MEW4"/>
<gene>
    <name evidence="3" type="ORF">Ocin01_15257</name>
</gene>
<name>A0A1D2MEW4_ORCCI</name>
<feature type="compositionally biased region" description="Acidic residues" evidence="2">
    <location>
        <begin position="18"/>
        <end position="27"/>
    </location>
</feature>
<feature type="region of interest" description="Disordered" evidence="2">
    <location>
        <begin position="1"/>
        <end position="41"/>
    </location>
</feature>
<organism evidence="3 4">
    <name type="scientific">Orchesella cincta</name>
    <name type="common">Springtail</name>
    <name type="synonym">Podura cincta</name>
    <dbReference type="NCBI Taxonomy" id="48709"/>
    <lineage>
        <taxon>Eukaryota</taxon>
        <taxon>Metazoa</taxon>
        <taxon>Ecdysozoa</taxon>
        <taxon>Arthropoda</taxon>
        <taxon>Hexapoda</taxon>
        <taxon>Collembola</taxon>
        <taxon>Entomobryomorpha</taxon>
        <taxon>Entomobryoidea</taxon>
        <taxon>Orchesellidae</taxon>
        <taxon>Orchesellinae</taxon>
        <taxon>Orchesella</taxon>
    </lineage>
</organism>
<dbReference type="Proteomes" id="UP000094527">
    <property type="component" value="Unassembled WGS sequence"/>
</dbReference>
<sequence length="183" mass="21503">MDKNSTAGTLVDLHEQETDTELSDCETEEKGSSSNGGDNKAFVINADLEQERQKLAMEIRQLEVERLQLQREREEFKERAILMAKEVNEKIKNSNKQLLETEKRKEEAELRVRELEQRVREADQTFEEKKEQGNVAEDRLTRTQNATKEMQKNVQKLSKLRTIAESNLIVKERKHQRFQDTDQ</sequence>
<proteinExistence type="predicted"/>
<reference evidence="3 4" key="1">
    <citation type="journal article" date="2016" name="Genome Biol. Evol.">
        <title>Gene Family Evolution Reflects Adaptation to Soil Environmental Stressors in the Genome of the Collembolan Orchesella cincta.</title>
        <authorList>
            <person name="Faddeeva-Vakhrusheva A."/>
            <person name="Derks M.F."/>
            <person name="Anvar S.Y."/>
            <person name="Agamennone V."/>
            <person name="Suring W."/>
            <person name="Smit S."/>
            <person name="van Straalen N.M."/>
            <person name="Roelofs D."/>
        </authorList>
    </citation>
    <scope>NUCLEOTIDE SEQUENCE [LARGE SCALE GENOMIC DNA]</scope>
    <source>
        <tissue evidence="3">Mixed pool</tissue>
    </source>
</reference>
<protein>
    <submittedName>
        <fullName evidence="3">Uncharacterized protein</fullName>
    </submittedName>
</protein>
<accession>A0A1D2MEW4</accession>
<evidence type="ECO:0000256" key="2">
    <source>
        <dbReference type="SAM" id="MobiDB-lite"/>
    </source>
</evidence>
<dbReference type="EMBL" id="LJIJ01001550">
    <property type="protein sequence ID" value="ODM91424.1"/>
    <property type="molecule type" value="Genomic_DNA"/>
</dbReference>
<comment type="caution">
    <text evidence="3">The sequence shown here is derived from an EMBL/GenBank/DDBJ whole genome shotgun (WGS) entry which is preliminary data.</text>
</comment>
<keyword evidence="4" id="KW-1185">Reference proteome</keyword>
<evidence type="ECO:0000313" key="3">
    <source>
        <dbReference type="EMBL" id="ODM91424.1"/>
    </source>
</evidence>
<evidence type="ECO:0000256" key="1">
    <source>
        <dbReference type="SAM" id="Coils"/>
    </source>
</evidence>
<feature type="coiled-coil region" evidence="1">
    <location>
        <begin position="45"/>
        <end position="160"/>
    </location>
</feature>
<evidence type="ECO:0000313" key="4">
    <source>
        <dbReference type="Proteomes" id="UP000094527"/>
    </source>
</evidence>